<dbReference type="EMBL" id="KB291798">
    <property type="protein sequence ID" value="ELU18937.1"/>
    <property type="molecule type" value="Genomic_DNA"/>
</dbReference>
<feature type="region of interest" description="Disordered" evidence="1">
    <location>
        <begin position="93"/>
        <end position="112"/>
    </location>
</feature>
<evidence type="ECO:0000313" key="4">
    <source>
        <dbReference type="EnsemblMetazoa" id="CapteP210421"/>
    </source>
</evidence>
<organism evidence="3">
    <name type="scientific">Capitella teleta</name>
    <name type="common">Polychaete worm</name>
    <dbReference type="NCBI Taxonomy" id="283909"/>
    <lineage>
        <taxon>Eukaryota</taxon>
        <taxon>Metazoa</taxon>
        <taxon>Spiralia</taxon>
        <taxon>Lophotrochozoa</taxon>
        <taxon>Annelida</taxon>
        <taxon>Polychaeta</taxon>
        <taxon>Sedentaria</taxon>
        <taxon>Scolecida</taxon>
        <taxon>Capitellidae</taxon>
        <taxon>Capitella</taxon>
    </lineage>
</organism>
<feature type="transmembrane region" description="Helical" evidence="2">
    <location>
        <begin position="12"/>
        <end position="38"/>
    </location>
</feature>
<accession>N1PB58</accession>
<proteinExistence type="predicted"/>
<dbReference type="Proteomes" id="UP000014760">
    <property type="component" value="Unassembled WGS sequence"/>
</dbReference>
<keyword evidence="5" id="KW-1185">Reference proteome</keyword>
<gene>
    <name evidence="3" type="ORF">CAPTEDRAFT_210421</name>
</gene>
<sequence length="176" mass="18601">MSDATPQASCVAVTVLVMGLVASVIWQMVVVGFTGMLLLLQGPWLVLAHIASVGAWGSAHLSTTRVRVPFPQWSVLTILTLGFGLICVAGTGSDRASNSSSSRAGSTASSGPQRSAAEFLFSLFIVWKLLKRPINSRRSSTRVPGAPSGRSLHAPRGCVIYVDNSRSEDSYGMHPS</sequence>
<reference evidence="3 5" key="2">
    <citation type="journal article" date="2013" name="Nature">
        <title>Insights into bilaterian evolution from three spiralian genomes.</title>
        <authorList>
            <person name="Simakov O."/>
            <person name="Marletaz F."/>
            <person name="Cho S.J."/>
            <person name="Edsinger-Gonzales E."/>
            <person name="Havlak P."/>
            <person name="Hellsten U."/>
            <person name="Kuo D.H."/>
            <person name="Larsson T."/>
            <person name="Lv J."/>
            <person name="Arendt D."/>
            <person name="Savage R."/>
            <person name="Osoegawa K."/>
            <person name="de Jong P."/>
            <person name="Grimwood J."/>
            <person name="Chapman J.A."/>
            <person name="Shapiro H."/>
            <person name="Aerts A."/>
            <person name="Otillar R.P."/>
            <person name="Terry A.Y."/>
            <person name="Boore J.L."/>
            <person name="Grigoriev I.V."/>
            <person name="Lindberg D.R."/>
            <person name="Seaver E.C."/>
            <person name="Weisblat D.A."/>
            <person name="Putnam N.H."/>
            <person name="Rokhsar D.S."/>
        </authorList>
    </citation>
    <scope>NUCLEOTIDE SEQUENCE</scope>
    <source>
        <strain evidence="3 5">I ESC-2004</strain>
    </source>
</reference>
<evidence type="ECO:0000313" key="5">
    <source>
        <dbReference type="Proteomes" id="UP000014760"/>
    </source>
</evidence>
<evidence type="ECO:0000256" key="2">
    <source>
        <dbReference type="SAM" id="Phobius"/>
    </source>
</evidence>
<dbReference type="HOGENOM" id="CLU_1526609_0_0_1"/>
<name>N1PB58_CAPTE</name>
<evidence type="ECO:0000313" key="3">
    <source>
        <dbReference type="EMBL" id="ELU18937.1"/>
    </source>
</evidence>
<protein>
    <submittedName>
        <fullName evidence="3 4">Uncharacterized protein</fullName>
    </submittedName>
</protein>
<feature type="transmembrane region" description="Helical" evidence="2">
    <location>
        <begin position="73"/>
        <end position="92"/>
    </location>
</feature>
<reference evidence="5" key="1">
    <citation type="submission" date="2012-12" db="EMBL/GenBank/DDBJ databases">
        <authorList>
            <person name="Hellsten U."/>
            <person name="Grimwood J."/>
            <person name="Chapman J.A."/>
            <person name="Shapiro H."/>
            <person name="Aerts A."/>
            <person name="Otillar R.P."/>
            <person name="Terry A.Y."/>
            <person name="Boore J.L."/>
            <person name="Simakov O."/>
            <person name="Marletaz F."/>
            <person name="Cho S.-J."/>
            <person name="Edsinger-Gonzales E."/>
            <person name="Havlak P."/>
            <person name="Kuo D.-H."/>
            <person name="Larsson T."/>
            <person name="Lv J."/>
            <person name="Arendt D."/>
            <person name="Savage R."/>
            <person name="Osoegawa K."/>
            <person name="de Jong P."/>
            <person name="Lindberg D.R."/>
            <person name="Seaver E.C."/>
            <person name="Weisblat D.A."/>
            <person name="Putnam N.H."/>
            <person name="Grigoriev I.V."/>
            <person name="Rokhsar D.S."/>
        </authorList>
    </citation>
    <scope>NUCLEOTIDE SEQUENCE</scope>
    <source>
        <strain evidence="5">I ESC-2004</strain>
    </source>
</reference>
<dbReference type="EMBL" id="AMQN01000067">
    <property type="status" value="NOT_ANNOTATED_CDS"/>
    <property type="molecule type" value="Genomic_DNA"/>
</dbReference>
<keyword evidence="2" id="KW-1133">Transmembrane helix</keyword>
<keyword evidence="2" id="KW-0472">Membrane</keyword>
<dbReference type="EnsemblMetazoa" id="CapteT210421">
    <property type="protein sequence ID" value="CapteP210421"/>
    <property type="gene ID" value="CapteG210421"/>
</dbReference>
<feature type="compositionally biased region" description="Low complexity" evidence="1">
    <location>
        <begin position="93"/>
        <end position="111"/>
    </location>
</feature>
<keyword evidence="2" id="KW-0812">Transmembrane</keyword>
<dbReference type="AlphaFoldDB" id="N1PB58"/>
<reference evidence="4" key="3">
    <citation type="submission" date="2015-06" db="UniProtKB">
        <authorList>
            <consortium name="EnsemblMetazoa"/>
        </authorList>
    </citation>
    <scope>IDENTIFICATION</scope>
</reference>
<evidence type="ECO:0000256" key="1">
    <source>
        <dbReference type="SAM" id="MobiDB-lite"/>
    </source>
</evidence>